<evidence type="ECO:0000259" key="2">
    <source>
        <dbReference type="Pfam" id="PF12706"/>
    </source>
</evidence>
<accession>A0A3S5Y3N2</accession>
<dbReference type="GO" id="GO:0005737">
    <property type="term" value="C:cytoplasm"/>
    <property type="evidence" value="ECO:0007669"/>
    <property type="project" value="TreeGrafter"/>
</dbReference>
<dbReference type="PANTHER" id="PTHR15032">
    <property type="entry name" value="N-ACYL-PHOSPHATIDYLETHANOLAMINE-HYDROLYZING PHOSPHOLIPASE D"/>
    <property type="match status" value="1"/>
</dbReference>
<protein>
    <submittedName>
        <fullName evidence="3">Secreted metallo-beta-lactamase superfamily protein</fullName>
    </submittedName>
</protein>
<reference evidence="3" key="1">
    <citation type="journal article" date="2010" name="PLoS Genet.">
        <title>The genome of a pathogenic rhodococcus: cooptive virulence underpinned by key gene acquisitions.</title>
        <authorList>
            <person name="Letek M."/>
            <person name="Gonzalez P."/>
            <person name="Macarthur I."/>
            <person name="Rodriguez H."/>
            <person name="Freeman T.C."/>
            <person name="Valero-Rello A."/>
            <person name="Blanco M."/>
            <person name="Buckley T."/>
            <person name="Cherevach I."/>
            <person name="Fahey R."/>
            <person name="Hapeshi A."/>
            <person name="Holdstock J."/>
            <person name="Leadon D."/>
            <person name="Navas J."/>
            <person name="Ocampo A."/>
            <person name="Quail M.A."/>
            <person name="Sanders M."/>
            <person name="Scortti M.M."/>
            <person name="Prescott J.F."/>
            <person name="Fogarty U."/>
            <person name="Meijer W.G."/>
            <person name="Parkhill J."/>
            <person name="Bentley S.D."/>
            <person name="Vazquez-Boland J.A."/>
        </authorList>
    </citation>
    <scope>NUCLEOTIDE SEQUENCE [LARGE SCALE GENOMIC DNA]</scope>
    <source>
        <strain evidence="3 4">103S</strain>
    </source>
</reference>
<dbReference type="AlphaFoldDB" id="A0A3S5Y3N2"/>
<name>A0A3S5Y3N2_RHOH1</name>
<dbReference type="InterPro" id="IPR036866">
    <property type="entry name" value="RibonucZ/Hydroxyglut_hydro"/>
</dbReference>
<dbReference type="InterPro" id="IPR001279">
    <property type="entry name" value="Metallo-B-lactamas"/>
</dbReference>
<evidence type="ECO:0000313" key="4">
    <source>
        <dbReference type="Proteomes" id="UP000006892"/>
    </source>
</evidence>
<sequence>MGRTMIGRGVLVAAAAAGAGWVARAAWGTLPALGASRAAIEPYAESSPRYRDSRFHNSDPSSSLPAGSQSGLAKAFLTRGDVGRPRRAIPLATPLAPAEAGELAVTWFGHSSVLLEIDGRRVLADPVWSERVSPSAVVGPARMHPVPMALADLPPIDAVVISHDHYDHLDQATVTGLARTQDTVFVVPIGVGAHLRRWNVPSDRIVELDWDESAEVNGLVLTCTEARHFSGRGLARDTTLWSSWVIAGPRHRVFFEGDSGYTPRFADLGRAYGPFDVTLLPVGAYDERWPDIHMNPEEAVRTHLDVAGALLIPIHWATFNLAFHPWGEPITRLVDAATAAEVAMAIPMVGQRVDALRPPEQKPWWEALG</sequence>
<evidence type="ECO:0000256" key="1">
    <source>
        <dbReference type="SAM" id="MobiDB-lite"/>
    </source>
</evidence>
<proteinExistence type="predicted"/>
<dbReference type="PANTHER" id="PTHR15032:SF4">
    <property type="entry name" value="N-ACYL-PHOSPHATIDYLETHANOLAMINE-HYDROLYZING PHOSPHOLIPASE D"/>
    <property type="match status" value="1"/>
</dbReference>
<dbReference type="EMBL" id="FN563149">
    <property type="protein sequence ID" value="CBH47146.1"/>
    <property type="molecule type" value="Genomic_DNA"/>
</dbReference>
<feature type="region of interest" description="Disordered" evidence="1">
    <location>
        <begin position="49"/>
        <end position="69"/>
    </location>
</feature>
<dbReference type="KEGG" id="req:REQ_10450"/>
<evidence type="ECO:0000313" key="3">
    <source>
        <dbReference type="EMBL" id="CBH47146.1"/>
    </source>
</evidence>
<dbReference type="SUPFAM" id="SSF56281">
    <property type="entry name" value="Metallo-hydrolase/oxidoreductase"/>
    <property type="match status" value="1"/>
</dbReference>
<dbReference type="Proteomes" id="UP001154400">
    <property type="component" value="Chromosome"/>
</dbReference>
<feature type="compositionally biased region" description="Polar residues" evidence="1">
    <location>
        <begin position="58"/>
        <end position="69"/>
    </location>
</feature>
<dbReference type="Pfam" id="PF12706">
    <property type="entry name" value="Lactamase_B_2"/>
    <property type="match status" value="1"/>
</dbReference>
<feature type="domain" description="Metallo-beta-lactamase" evidence="2">
    <location>
        <begin position="120"/>
        <end position="316"/>
    </location>
</feature>
<gene>
    <name evidence="3" type="ordered locus">REQ_10450</name>
</gene>
<organism evidence="3">
    <name type="scientific">Rhodococcus hoagii (strain 103S)</name>
    <name type="common">Rhodococcus equi</name>
    <dbReference type="NCBI Taxonomy" id="685727"/>
    <lineage>
        <taxon>Bacteria</taxon>
        <taxon>Bacillati</taxon>
        <taxon>Actinomycetota</taxon>
        <taxon>Actinomycetes</taxon>
        <taxon>Mycobacteriales</taxon>
        <taxon>Nocardiaceae</taxon>
        <taxon>Prescottella</taxon>
    </lineage>
</organism>
<dbReference type="Gene3D" id="3.60.15.10">
    <property type="entry name" value="Ribonuclease Z/Hydroxyacylglutathione hydrolase-like"/>
    <property type="match status" value="1"/>
</dbReference>